<gene>
    <name evidence="3" type="ORF">SSE37_03630</name>
</gene>
<dbReference type="eggNOG" id="COG0784">
    <property type="taxonomic scope" value="Bacteria"/>
</dbReference>
<keyword evidence="4" id="KW-1185">Reference proteome</keyword>
<feature type="domain" description="Response regulatory" evidence="2">
    <location>
        <begin position="4"/>
        <end position="128"/>
    </location>
</feature>
<accession>A3K1A6</accession>
<keyword evidence="1" id="KW-0597">Phosphoprotein</keyword>
<dbReference type="InterPro" id="IPR011006">
    <property type="entry name" value="CheY-like_superfamily"/>
</dbReference>
<dbReference type="Proteomes" id="UP000005713">
    <property type="component" value="Unassembled WGS sequence"/>
</dbReference>
<evidence type="ECO:0000313" key="3">
    <source>
        <dbReference type="EMBL" id="EBA08702.1"/>
    </source>
</evidence>
<evidence type="ECO:0000256" key="1">
    <source>
        <dbReference type="PROSITE-ProRule" id="PRU00169"/>
    </source>
</evidence>
<reference evidence="3 4" key="1">
    <citation type="submission" date="2006-06" db="EMBL/GenBank/DDBJ databases">
        <authorList>
            <person name="Moran M.A."/>
            <person name="Ferriera S."/>
            <person name="Johnson J."/>
            <person name="Kravitz S."/>
            <person name="Beeson K."/>
            <person name="Sutton G."/>
            <person name="Rogers Y.-H."/>
            <person name="Friedman R."/>
            <person name="Frazier M."/>
            <person name="Venter J.C."/>
        </authorList>
    </citation>
    <scope>NUCLEOTIDE SEQUENCE [LARGE SCALE GENOMIC DNA]</scope>
    <source>
        <strain evidence="3 4">E-37</strain>
    </source>
</reference>
<proteinExistence type="predicted"/>
<evidence type="ECO:0000313" key="4">
    <source>
        <dbReference type="Proteomes" id="UP000005713"/>
    </source>
</evidence>
<dbReference type="Gene3D" id="3.40.50.2300">
    <property type="match status" value="1"/>
</dbReference>
<dbReference type="AlphaFoldDB" id="A3K1A6"/>
<dbReference type="SUPFAM" id="SSF52172">
    <property type="entry name" value="CheY-like"/>
    <property type="match status" value="1"/>
</dbReference>
<dbReference type="PANTHER" id="PTHR44520">
    <property type="entry name" value="RESPONSE REGULATOR RCP1-RELATED"/>
    <property type="match status" value="1"/>
</dbReference>
<feature type="modified residue" description="4-aspartylphosphate" evidence="1">
    <location>
        <position position="58"/>
    </location>
</feature>
<sequence>MIDHLMTIDDEPIDQKLYKRLIERSGLVGTLHQHLGGETALDFFANPDRPEIDAILLDINMPGMNGFEFLHAATTRFGTHFVKCAVIMLSTSAREEDKARAHSFDVVHGFMTKPLTLDALRQVDTRLAELCGAQVQPPAA</sequence>
<dbReference type="InterPro" id="IPR052893">
    <property type="entry name" value="TCS_response_regulator"/>
</dbReference>
<dbReference type="Pfam" id="PF00072">
    <property type="entry name" value="Response_reg"/>
    <property type="match status" value="1"/>
</dbReference>
<name>A3K1A6_SAGS3</name>
<dbReference type="RefSeq" id="WP_005857425.1">
    <property type="nucleotide sequence ID" value="NZ_AAYA01000004.1"/>
</dbReference>
<dbReference type="EMBL" id="AAYA01000004">
    <property type="protein sequence ID" value="EBA08702.1"/>
    <property type="molecule type" value="Genomic_DNA"/>
</dbReference>
<comment type="caution">
    <text evidence="3">The sequence shown here is derived from an EMBL/GenBank/DDBJ whole genome shotgun (WGS) entry which is preliminary data.</text>
</comment>
<dbReference type="PROSITE" id="PS50110">
    <property type="entry name" value="RESPONSE_REGULATORY"/>
    <property type="match status" value="1"/>
</dbReference>
<dbReference type="InterPro" id="IPR001789">
    <property type="entry name" value="Sig_transdc_resp-reg_receiver"/>
</dbReference>
<dbReference type="PANTHER" id="PTHR44520:SF2">
    <property type="entry name" value="RESPONSE REGULATOR RCP1"/>
    <property type="match status" value="1"/>
</dbReference>
<dbReference type="SMART" id="SM00448">
    <property type="entry name" value="REC"/>
    <property type="match status" value="1"/>
</dbReference>
<evidence type="ECO:0000259" key="2">
    <source>
        <dbReference type="PROSITE" id="PS50110"/>
    </source>
</evidence>
<organism evidence="3 4">
    <name type="scientific">Sagittula stellata (strain ATCC 700073 / DSM 11524 / E-37)</name>
    <dbReference type="NCBI Taxonomy" id="388399"/>
    <lineage>
        <taxon>Bacteria</taxon>
        <taxon>Pseudomonadati</taxon>
        <taxon>Pseudomonadota</taxon>
        <taxon>Alphaproteobacteria</taxon>
        <taxon>Rhodobacterales</taxon>
        <taxon>Roseobacteraceae</taxon>
        <taxon>Sagittula</taxon>
    </lineage>
</organism>
<dbReference type="GO" id="GO:0000160">
    <property type="term" value="P:phosphorelay signal transduction system"/>
    <property type="evidence" value="ECO:0007669"/>
    <property type="project" value="InterPro"/>
</dbReference>
<protein>
    <submittedName>
        <fullName evidence="3">Response regulator</fullName>
    </submittedName>
</protein>